<dbReference type="OrthoDB" id="5130at2759"/>
<dbReference type="GeneID" id="7196979"/>
<feature type="chain" id="PRO_5002852578" evidence="1">
    <location>
        <begin position="26"/>
        <end position="321"/>
    </location>
</feature>
<dbReference type="KEGG" id="pti:PHATRDRAFT_43270"/>
<reference evidence="2 3" key="1">
    <citation type="journal article" date="2008" name="Nature">
        <title>The Phaeodactylum genome reveals the evolutionary history of diatom genomes.</title>
        <authorList>
            <person name="Bowler C."/>
            <person name="Allen A.E."/>
            <person name="Badger J.H."/>
            <person name="Grimwood J."/>
            <person name="Jabbari K."/>
            <person name="Kuo A."/>
            <person name="Maheswari U."/>
            <person name="Martens C."/>
            <person name="Maumus F."/>
            <person name="Otillar R.P."/>
            <person name="Rayko E."/>
            <person name="Salamov A."/>
            <person name="Vandepoele K."/>
            <person name="Beszteri B."/>
            <person name="Gruber A."/>
            <person name="Heijde M."/>
            <person name="Katinka M."/>
            <person name="Mock T."/>
            <person name="Valentin K."/>
            <person name="Verret F."/>
            <person name="Berges J.A."/>
            <person name="Brownlee C."/>
            <person name="Cadoret J.P."/>
            <person name="Chiovitti A."/>
            <person name="Choi C.J."/>
            <person name="Coesel S."/>
            <person name="De Martino A."/>
            <person name="Detter J.C."/>
            <person name="Durkin C."/>
            <person name="Falciatore A."/>
            <person name="Fournet J."/>
            <person name="Haruta M."/>
            <person name="Huysman M.J."/>
            <person name="Jenkins B.D."/>
            <person name="Jiroutova K."/>
            <person name="Jorgensen R.E."/>
            <person name="Joubert Y."/>
            <person name="Kaplan A."/>
            <person name="Kroger N."/>
            <person name="Kroth P.G."/>
            <person name="La Roche J."/>
            <person name="Lindquist E."/>
            <person name="Lommer M."/>
            <person name="Martin-Jezequel V."/>
            <person name="Lopez P.J."/>
            <person name="Lucas S."/>
            <person name="Mangogna M."/>
            <person name="McGinnis K."/>
            <person name="Medlin L.K."/>
            <person name="Montsant A."/>
            <person name="Oudot-Le Secq M.P."/>
            <person name="Napoli C."/>
            <person name="Obornik M."/>
            <person name="Parker M.S."/>
            <person name="Petit J.L."/>
            <person name="Porcel B.M."/>
            <person name="Poulsen N."/>
            <person name="Robison M."/>
            <person name="Rychlewski L."/>
            <person name="Rynearson T.A."/>
            <person name="Schmutz J."/>
            <person name="Shapiro H."/>
            <person name="Siaut M."/>
            <person name="Stanley M."/>
            <person name="Sussman M.R."/>
            <person name="Taylor A.R."/>
            <person name="Vardi A."/>
            <person name="von Dassow P."/>
            <person name="Vyverman W."/>
            <person name="Willis A."/>
            <person name="Wyrwicz L.S."/>
            <person name="Rokhsar D.S."/>
            <person name="Weissenbach J."/>
            <person name="Armbrust E.V."/>
            <person name="Green B.R."/>
            <person name="Van de Peer Y."/>
            <person name="Grigoriev I.V."/>
        </authorList>
    </citation>
    <scope>NUCLEOTIDE SEQUENCE [LARGE SCALE GENOMIC DNA]</scope>
    <source>
        <strain evidence="2 3">CCAP 1055/1</strain>
    </source>
</reference>
<dbReference type="InParanoid" id="B7FR70"/>
<keyword evidence="1" id="KW-0732">Signal</keyword>
<dbReference type="AlphaFoldDB" id="B7FR70"/>
<evidence type="ECO:0000313" key="2">
    <source>
        <dbReference type="EMBL" id="EEC51995.1"/>
    </source>
</evidence>
<sequence>MRTSWLTRLSTAFLAISIIIPPVCSFQSPLVSSRTQEGRLTQHSAIRLQMSDNNKSNGKTEYSRELYLREEAESPFRKVRFFFYYSLGAGALTSLAVSASRVAAALAGINTDLLQESAINVGVDVAGLVVLGLAFQKDKEAQDSRLKRASKGAELARLTVRGSKSIITGDLPNVNEASETFTTSLASMRRGRGIEKRVVIAAAGKEKIAEILEDSIKLADSLVMSDLLIVPVEMPQGLSPNVEGKTVPDCVALPVGNGWKAMVNDEAEEAIKQGVNIEKEGICIILKKNGRVGQRTKGIFLGKMVGEVEERRDLGLDVKNI</sequence>
<feature type="signal peptide" evidence="1">
    <location>
        <begin position="1"/>
        <end position="25"/>
    </location>
</feature>
<name>B7FR70_PHATC</name>
<evidence type="ECO:0000256" key="1">
    <source>
        <dbReference type="SAM" id="SignalP"/>
    </source>
</evidence>
<dbReference type="PANTHER" id="PTHR35498">
    <property type="entry name" value="PROTEIN LOW PSII ACCUMULATION 1, CHLOROPLASTIC"/>
    <property type="match status" value="1"/>
</dbReference>
<accession>B7FR70</accession>
<dbReference type="EMBL" id="CM000605">
    <property type="protein sequence ID" value="EEC51995.1"/>
    <property type="molecule type" value="Genomic_DNA"/>
</dbReference>
<protein>
    <submittedName>
        <fullName evidence="2">Uncharacterized protein</fullName>
    </submittedName>
</protein>
<dbReference type="InterPro" id="IPR021883">
    <property type="entry name" value="LPA1-like"/>
</dbReference>
<dbReference type="RefSeq" id="XP_002177532.1">
    <property type="nucleotide sequence ID" value="XM_002177496.1"/>
</dbReference>
<dbReference type="PANTHER" id="PTHR35498:SF1">
    <property type="entry name" value="LOW PSII ACCUMULATION-LIKE PROTEIN"/>
    <property type="match status" value="1"/>
</dbReference>
<dbReference type="PaxDb" id="2850-Phatr43270"/>
<keyword evidence="3" id="KW-1185">Reference proteome</keyword>
<dbReference type="HOGENOM" id="CLU_867301_0_0_1"/>
<evidence type="ECO:0000313" key="3">
    <source>
        <dbReference type="Proteomes" id="UP000000759"/>
    </source>
</evidence>
<dbReference type="Proteomes" id="UP000000759">
    <property type="component" value="Chromosome 1"/>
</dbReference>
<dbReference type="Pfam" id="PF11998">
    <property type="entry name" value="DUF3493"/>
    <property type="match status" value="1"/>
</dbReference>
<proteinExistence type="predicted"/>
<gene>
    <name evidence="2" type="ORF">PHATRDRAFT_43270</name>
</gene>
<organism evidence="2 3">
    <name type="scientific">Phaeodactylum tricornutum (strain CCAP 1055/1)</name>
    <dbReference type="NCBI Taxonomy" id="556484"/>
    <lineage>
        <taxon>Eukaryota</taxon>
        <taxon>Sar</taxon>
        <taxon>Stramenopiles</taxon>
        <taxon>Ochrophyta</taxon>
        <taxon>Bacillariophyta</taxon>
        <taxon>Bacillariophyceae</taxon>
        <taxon>Bacillariophycidae</taxon>
        <taxon>Naviculales</taxon>
        <taxon>Phaeodactylaceae</taxon>
        <taxon>Phaeodactylum</taxon>
    </lineage>
</organism>
<dbReference type="STRING" id="556484.B7FR70"/>
<reference evidence="3" key="2">
    <citation type="submission" date="2008-08" db="EMBL/GenBank/DDBJ databases">
        <authorList>
            <consortium name="Diatom Consortium"/>
            <person name="Grigoriev I."/>
            <person name="Grimwood J."/>
            <person name="Kuo A."/>
            <person name="Otillar R.P."/>
            <person name="Salamov A."/>
            <person name="Detter J.C."/>
            <person name="Lindquist E."/>
            <person name="Shapiro H."/>
            <person name="Lucas S."/>
            <person name="Glavina del Rio T."/>
            <person name="Pitluck S."/>
            <person name="Rokhsar D."/>
            <person name="Bowler C."/>
        </authorList>
    </citation>
    <scope>GENOME REANNOTATION</scope>
    <source>
        <strain evidence="3">CCAP 1055/1</strain>
    </source>
</reference>